<dbReference type="KEGG" id="bgo:BM43_501"/>
<name>A0AAW3F915_BURGA</name>
<dbReference type="EMBL" id="JPGG01000015">
    <property type="protein sequence ID" value="KGC17249.1"/>
    <property type="molecule type" value="Genomic_DNA"/>
</dbReference>
<accession>A0AAW3F915</accession>
<dbReference type="Proteomes" id="UP000029590">
    <property type="component" value="Unassembled WGS sequence"/>
</dbReference>
<dbReference type="AlphaFoldDB" id="A0AAW3F915"/>
<comment type="caution">
    <text evidence="1">The sequence shown here is derived from an EMBL/GenBank/DDBJ whole genome shotgun (WGS) entry which is preliminary data.</text>
</comment>
<evidence type="ECO:0000313" key="1">
    <source>
        <dbReference type="EMBL" id="KGC17249.1"/>
    </source>
</evidence>
<organism evidence="1 2">
    <name type="scientific">Burkholderia gladioli</name>
    <name type="common">Pseudomonas marginata</name>
    <name type="synonym">Phytomonas marginata</name>
    <dbReference type="NCBI Taxonomy" id="28095"/>
    <lineage>
        <taxon>Bacteria</taxon>
        <taxon>Pseudomonadati</taxon>
        <taxon>Pseudomonadota</taxon>
        <taxon>Betaproteobacteria</taxon>
        <taxon>Burkholderiales</taxon>
        <taxon>Burkholderiaceae</taxon>
        <taxon>Burkholderia</taxon>
    </lineage>
</organism>
<gene>
    <name evidence="1" type="ORF">DM48_5143</name>
</gene>
<protein>
    <submittedName>
        <fullName evidence="1">Uncharacterized protein</fullName>
    </submittedName>
</protein>
<sequence>MKTEPRKSAADREVDLEISFEHFHGLMQLPRIVQIGETIYPVDAHLETIVTGWCAVFVGYSAGLMGYADFKLPAQWSVQRQVAGPAQLRDARDRVRAWIVERGYRTEPKLVLLPRIYLTLEADDEDGIRVAIVDRASGNRMRVSPWLASDDIRSIDRYRAEQAAWLSEIRPRAADPFAYW</sequence>
<proteinExistence type="predicted"/>
<reference evidence="1 2" key="1">
    <citation type="submission" date="2014-04" db="EMBL/GenBank/DDBJ databases">
        <authorList>
            <person name="Bishop-Lilly K.A."/>
            <person name="Broomall S.M."/>
            <person name="Chain P.S."/>
            <person name="Chertkov O."/>
            <person name="Coyne S.R."/>
            <person name="Daligault H.E."/>
            <person name="Davenport K.W."/>
            <person name="Erkkila T."/>
            <person name="Frey K.G."/>
            <person name="Gibbons H.S."/>
            <person name="Gu W."/>
            <person name="Jaissle J."/>
            <person name="Johnson S.L."/>
            <person name="Koroleva G.I."/>
            <person name="Ladner J.T."/>
            <person name="Lo C.-C."/>
            <person name="Minogue T.D."/>
            <person name="Munk C."/>
            <person name="Palacios G.F."/>
            <person name="Redden C.L."/>
            <person name="Rosenzweig C.N."/>
            <person name="Scholz M.B."/>
            <person name="Teshima H."/>
            <person name="Xu Y."/>
        </authorList>
    </citation>
    <scope>NUCLEOTIDE SEQUENCE [LARGE SCALE GENOMIC DNA]</scope>
    <source>
        <strain evidence="2">gladioli</strain>
    </source>
</reference>
<evidence type="ECO:0000313" key="2">
    <source>
        <dbReference type="Proteomes" id="UP000029590"/>
    </source>
</evidence>